<feature type="transmembrane region" description="Helical" evidence="1">
    <location>
        <begin position="92"/>
        <end position="111"/>
    </location>
</feature>
<comment type="caution">
    <text evidence="2">The sequence shown here is derived from an EMBL/GenBank/DDBJ whole genome shotgun (WGS) entry which is preliminary data.</text>
</comment>
<keyword evidence="1" id="KW-1133">Transmembrane helix</keyword>
<dbReference type="EMBL" id="JAGSMN010000020">
    <property type="protein sequence ID" value="MBR7671667.1"/>
    <property type="molecule type" value="Genomic_DNA"/>
</dbReference>
<dbReference type="AlphaFoldDB" id="A0A8T4IPK8"/>
<accession>A0A8T4IPK8</accession>
<gene>
    <name evidence="2" type="ORF">KDA82_01160</name>
</gene>
<name>A0A8T4IPK8_9ACTN</name>
<keyword evidence="1" id="KW-0812">Transmembrane</keyword>
<dbReference type="SUPFAM" id="SSF53706">
    <property type="entry name" value="Formate dehydrogenase/DMSO reductase, domains 1-3"/>
    <property type="match status" value="1"/>
</dbReference>
<reference evidence="2" key="1">
    <citation type="submission" date="2021-04" db="EMBL/GenBank/DDBJ databases">
        <title>Sequencing of actinobacteria type strains.</title>
        <authorList>
            <person name="Nguyen G.-S."/>
            <person name="Wentzel A."/>
        </authorList>
    </citation>
    <scope>NUCLEOTIDE SEQUENCE</scope>
    <source>
        <strain evidence="2">DSM 42095</strain>
    </source>
</reference>
<keyword evidence="1" id="KW-0472">Membrane</keyword>
<keyword evidence="3" id="KW-1185">Reference proteome</keyword>
<organism evidence="2 3">
    <name type="scientific">Streptomyces daliensis</name>
    <dbReference type="NCBI Taxonomy" id="299421"/>
    <lineage>
        <taxon>Bacteria</taxon>
        <taxon>Bacillati</taxon>
        <taxon>Actinomycetota</taxon>
        <taxon>Actinomycetes</taxon>
        <taxon>Kitasatosporales</taxon>
        <taxon>Streptomycetaceae</taxon>
        <taxon>Streptomyces</taxon>
    </lineage>
</organism>
<evidence type="ECO:0000313" key="3">
    <source>
        <dbReference type="Proteomes" id="UP000675554"/>
    </source>
</evidence>
<dbReference type="GO" id="GO:0016020">
    <property type="term" value="C:membrane"/>
    <property type="evidence" value="ECO:0007669"/>
    <property type="project" value="TreeGrafter"/>
</dbReference>
<evidence type="ECO:0000313" key="2">
    <source>
        <dbReference type="EMBL" id="MBR7671667.1"/>
    </source>
</evidence>
<evidence type="ECO:0000256" key="1">
    <source>
        <dbReference type="SAM" id="Phobius"/>
    </source>
</evidence>
<sequence>MTPGFPGRASGTFQGVNGGGWAHYVGQEKVRPFAGWQRLATAADRVRPSRQMAGTPYWYLHTGQWRYEGYAAITLLAGRQLPTRVGSVDLDTVLLGAWMWATLLVPVLLAAGVWRRLRRRVPLVYAPALWCVVFPTGMYAAAAWLAVSALLVARAERTGSQAARIAAQCWRNWRGERP</sequence>
<dbReference type="PANTHER" id="PTHR43105">
    <property type="entry name" value="RESPIRATORY NITRATE REDUCTASE"/>
    <property type="match status" value="1"/>
</dbReference>
<dbReference type="InterPro" id="IPR050123">
    <property type="entry name" value="Prok_molybdopt-oxidoreductase"/>
</dbReference>
<protein>
    <submittedName>
        <fullName evidence="2">Uncharacterized protein</fullName>
    </submittedName>
</protein>
<dbReference type="Gene3D" id="3.40.50.12440">
    <property type="match status" value="1"/>
</dbReference>
<proteinExistence type="predicted"/>
<dbReference type="Proteomes" id="UP000675554">
    <property type="component" value="Unassembled WGS sequence"/>
</dbReference>
<dbReference type="PANTHER" id="PTHR43105:SF2">
    <property type="entry name" value="RESPIRATORY NITRATE REDUCTASE 2 ALPHA CHAIN"/>
    <property type="match status" value="1"/>
</dbReference>
<feature type="transmembrane region" description="Helical" evidence="1">
    <location>
        <begin position="123"/>
        <end position="147"/>
    </location>
</feature>